<evidence type="ECO:0000313" key="2">
    <source>
        <dbReference type="EMBL" id="WGW05261.1"/>
    </source>
</evidence>
<accession>A0ABY8QKU6</accession>
<gene>
    <name evidence="2" type="ORF">QF118_06865</name>
</gene>
<evidence type="ECO:0000313" key="3">
    <source>
        <dbReference type="Proteomes" id="UP001241605"/>
    </source>
</evidence>
<sequence>MTSVTLLDTQARAMGLRLRGALHPTPEDDAPDGSGTVLLLGPDEPAFWGQFTTSAEYQDGLPDPLDRWSKRCIGALADSWGGTAVFPSDGPPYPPFIRWAERSGQAWPSPVQLLVQADAGLFISYRGAVALPDRLALPTPGQRPCDDCATPCSSACPVGALREGQGYDVPACMAHLRSPQGAACRDGCLVRRACPVARDFSRDPRQSAFHMAAFLGE</sequence>
<dbReference type="Proteomes" id="UP001241605">
    <property type="component" value="Chromosome"/>
</dbReference>
<dbReference type="InterPro" id="IPR017896">
    <property type="entry name" value="4Fe4S_Fe-S-bd"/>
</dbReference>
<feature type="domain" description="4Fe-4S ferredoxin-type" evidence="1">
    <location>
        <begin position="133"/>
        <end position="166"/>
    </location>
</feature>
<keyword evidence="3" id="KW-1185">Reference proteome</keyword>
<proteinExistence type="predicted"/>
<dbReference type="RefSeq" id="WP_282301889.1">
    <property type="nucleotide sequence ID" value="NZ_CP124616.1"/>
</dbReference>
<dbReference type="PROSITE" id="PS51379">
    <property type="entry name" value="4FE4S_FER_2"/>
    <property type="match status" value="1"/>
</dbReference>
<name>A0ABY8QKU6_9RHOB</name>
<organism evidence="2 3">
    <name type="scientific">Tropicibacter oceani</name>
    <dbReference type="NCBI Taxonomy" id="3058420"/>
    <lineage>
        <taxon>Bacteria</taxon>
        <taxon>Pseudomonadati</taxon>
        <taxon>Pseudomonadota</taxon>
        <taxon>Alphaproteobacteria</taxon>
        <taxon>Rhodobacterales</taxon>
        <taxon>Roseobacteraceae</taxon>
        <taxon>Tropicibacter</taxon>
    </lineage>
</organism>
<protein>
    <submittedName>
        <fullName evidence="2">Ferredoxin</fullName>
    </submittedName>
</protein>
<dbReference type="EMBL" id="CP124616">
    <property type="protein sequence ID" value="WGW05261.1"/>
    <property type="molecule type" value="Genomic_DNA"/>
</dbReference>
<reference evidence="2 3" key="1">
    <citation type="submission" date="2023-05" db="EMBL/GenBank/DDBJ databases">
        <title>YMD87, complete Genome.</title>
        <authorList>
            <person name="Zhang J."/>
            <person name="Xu X."/>
        </authorList>
    </citation>
    <scope>NUCLEOTIDE SEQUENCE [LARGE SCALE GENOMIC DNA]</scope>
    <source>
        <strain evidence="2 3">YMD87</strain>
    </source>
</reference>
<evidence type="ECO:0000259" key="1">
    <source>
        <dbReference type="PROSITE" id="PS51379"/>
    </source>
</evidence>